<feature type="compositionally biased region" description="Low complexity" evidence="1">
    <location>
        <begin position="97"/>
        <end position="109"/>
    </location>
</feature>
<evidence type="ECO:0000313" key="2">
    <source>
        <dbReference type="EMBL" id="MPC82440.1"/>
    </source>
</evidence>
<comment type="caution">
    <text evidence="2">The sequence shown here is derived from an EMBL/GenBank/DDBJ whole genome shotgun (WGS) entry which is preliminary data.</text>
</comment>
<accession>A0A5B7IDH8</accession>
<dbReference type="Proteomes" id="UP000324222">
    <property type="component" value="Unassembled WGS sequence"/>
</dbReference>
<feature type="compositionally biased region" description="Polar residues" evidence="1">
    <location>
        <begin position="87"/>
        <end position="96"/>
    </location>
</feature>
<feature type="region of interest" description="Disordered" evidence="1">
    <location>
        <begin position="1"/>
        <end position="58"/>
    </location>
</feature>
<evidence type="ECO:0000256" key="1">
    <source>
        <dbReference type="SAM" id="MobiDB-lite"/>
    </source>
</evidence>
<proteinExistence type="predicted"/>
<name>A0A5B7IDH8_PORTR</name>
<keyword evidence="3" id="KW-1185">Reference proteome</keyword>
<dbReference type="EMBL" id="VSRR010059781">
    <property type="protein sequence ID" value="MPC82440.1"/>
    <property type="molecule type" value="Genomic_DNA"/>
</dbReference>
<gene>
    <name evidence="2" type="ORF">E2C01_077109</name>
</gene>
<dbReference type="AlphaFoldDB" id="A0A5B7IDH8"/>
<protein>
    <submittedName>
        <fullName evidence="2">Uncharacterized protein</fullName>
    </submittedName>
</protein>
<reference evidence="2 3" key="1">
    <citation type="submission" date="2019-05" db="EMBL/GenBank/DDBJ databases">
        <title>Another draft genome of Portunus trituberculatus and its Hox gene families provides insights of decapod evolution.</title>
        <authorList>
            <person name="Jeong J.-H."/>
            <person name="Song I."/>
            <person name="Kim S."/>
            <person name="Choi T."/>
            <person name="Kim D."/>
            <person name="Ryu S."/>
            <person name="Kim W."/>
        </authorList>
    </citation>
    <scope>NUCLEOTIDE SEQUENCE [LARGE SCALE GENOMIC DNA]</scope>
    <source>
        <tissue evidence="2">Muscle</tissue>
    </source>
</reference>
<feature type="region of interest" description="Disordered" evidence="1">
    <location>
        <begin position="77"/>
        <end position="128"/>
    </location>
</feature>
<sequence>MNSSAKATCSTTRLARTSPTPPRRTTPDRSPQGASSWANTYAVGVSKAASSRKKSRRRVDALCTSFSATRVSDARCVAPTTEARHPSPTTRTPLNCRSTSSRGRSNTRTRWNDARPSPLMSVEERRAW</sequence>
<evidence type="ECO:0000313" key="3">
    <source>
        <dbReference type="Proteomes" id="UP000324222"/>
    </source>
</evidence>
<organism evidence="2 3">
    <name type="scientific">Portunus trituberculatus</name>
    <name type="common">Swimming crab</name>
    <name type="synonym">Neptunus trituberculatus</name>
    <dbReference type="NCBI Taxonomy" id="210409"/>
    <lineage>
        <taxon>Eukaryota</taxon>
        <taxon>Metazoa</taxon>
        <taxon>Ecdysozoa</taxon>
        <taxon>Arthropoda</taxon>
        <taxon>Crustacea</taxon>
        <taxon>Multicrustacea</taxon>
        <taxon>Malacostraca</taxon>
        <taxon>Eumalacostraca</taxon>
        <taxon>Eucarida</taxon>
        <taxon>Decapoda</taxon>
        <taxon>Pleocyemata</taxon>
        <taxon>Brachyura</taxon>
        <taxon>Eubrachyura</taxon>
        <taxon>Portunoidea</taxon>
        <taxon>Portunidae</taxon>
        <taxon>Portuninae</taxon>
        <taxon>Portunus</taxon>
    </lineage>
</organism>